<name>A0ABP0EIA4_9ASCO</name>
<evidence type="ECO:0000256" key="1">
    <source>
        <dbReference type="SAM" id="MobiDB-lite"/>
    </source>
</evidence>
<evidence type="ECO:0000313" key="4">
    <source>
        <dbReference type="Proteomes" id="UP001497600"/>
    </source>
</evidence>
<feature type="region of interest" description="Disordered" evidence="1">
    <location>
        <begin position="1"/>
        <end position="47"/>
    </location>
</feature>
<feature type="compositionally biased region" description="Polar residues" evidence="1">
    <location>
        <begin position="22"/>
        <end position="32"/>
    </location>
</feature>
<feature type="compositionally biased region" description="Polar residues" evidence="1">
    <location>
        <begin position="1"/>
        <end position="12"/>
    </location>
</feature>
<feature type="domain" description="Gag1-like clamp" evidence="2">
    <location>
        <begin position="212"/>
        <end position="293"/>
    </location>
</feature>
<sequence>MNAVTSSATYNDRYTPPPKTIIRNTKSTSNLRSKTKSKSQKNQVKKHSKVGTFLHKLTSGCSLFFLRLRALSDEVFSHDEVLREIFVDSGDEDELDPLTFMDRHAKSNKGLNKAEEKFLADFTKEKSLENMYIKHQLAINNVTERRKVQAPVLPSLQDVLRQQSQSDITSSTQDSSEIPFDVVDVHKMKKEFDLESNTLENFGDEITLPAPTNIGDVLWRYRREKWLQTNLSQQQIEQRVNESAIDFIPREAYAKVYTHLIDKGKVLKDDRRLNLKDLIEVINAGWVAEEKWERAANGLA</sequence>
<dbReference type="Proteomes" id="UP001497600">
    <property type="component" value="Chromosome G"/>
</dbReference>
<dbReference type="EMBL" id="OZ004259">
    <property type="protein sequence ID" value="CAK7916591.1"/>
    <property type="molecule type" value="Genomic_DNA"/>
</dbReference>
<evidence type="ECO:0000259" key="2">
    <source>
        <dbReference type="Pfam" id="PF13259"/>
    </source>
</evidence>
<protein>
    <recommendedName>
        <fullName evidence="2">Gag1-like clamp domain-containing protein</fullName>
    </recommendedName>
</protein>
<dbReference type="InterPro" id="IPR025124">
    <property type="entry name" value="Gag1-like_clamp"/>
</dbReference>
<proteinExistence type="predicted"/>
<evidence type="ECO:0000313" key="3">
    <source>
        <dbReference type="EMBL" id="CAK7916591.1"/>
    </source>
</evidence>
<accession>A0ABP0EIA4</accession>
<gene>
    <name evidence="3" type="ORF">CAAN4_G04544</name>
</gene>
<keyword evidence="4" id="KW-1185">Reference proteome</keyword>
<reference evidence="3 4" key="1">
    <citation type="submission" date="2024-01" db="EMBL/GenBank/DDBJ databases">
        <authorList>
            <consortium name="Genoscope - CEA"/>
            <person name="William W."/>
        </authorList>
    </citation>
    <scope>NUCLEOTIDE SEQUENCE [LARGE SCALE GENOMIC DNA]</scope>
    <source>
        <strain evidence="3 4">29B2s-10</strain>
    </source>
</reference>
<organism evidence="3 4">
    <name type="scientific">[Candida] anglica</name>
    <dbReference type="NCBI Taxonomy" id="148631"/>
    <lineage>
        <taxon>Eukaryota</taxon>
        <taxon>Fungi</taxon>
        <taxon>Dikarya</taxon>
        <taxon>Ascomycota</taxon>
        <taxon>Saccharomycotina</taxon>
        <taxon>Pichiomycetes</taxon>
        <taxon>Debaryomycetaceae</taxon>
        <taxon>Kurtzmaniella</taxon>
    </lineage>
</organism>
<dbReference type="Pfam" id="PF13259">
    <property type="entry name" value="clamp_Gag1-like"/>
    <property type="match status" value="1"/>
</dbReference>
<feature type="compositionally biased region" description="Basic residues" evidence="1">
    <location>
        <begin position="33"/>
        <end position="47"/>
    </location>
</feature>